<feature type="domain" description="EAL" evidence="2">
    <location>
        <begin position="576"/>
        <end position="829"/>
    </location>
</feature>
<feature type="transmembrane region" description="Helical" evidence="1">
    <location>
        <begin position="361"/>
        <end position="382"/>
    </location>
</feature>
<dbReference type="InterPro" id="IPR011622">
    <property type="entry name" value="7TMR_DISM_rcpt_extracell_dom2"/>
</dbReference>
<evidence type="ECO:0000259" key="3">
    <source>
        <dbReference type="PROSITE" id="PS50887"/>
    </source>
</evidence>
<dbReference type="Gene3D" id="3.20.20.450">
    <property type="entry name" value="EAL domain"/>
    <property type="match status" value="1"/>
</dbReference>
<gene>
    <name evidence="4" type="ORF">B1199_01075</name>
</gene>
<dbReference type="EMBL" id="MWPV01000001">
    <property type="protein sequence ID" value="OUL58907.1"/>
    <property type="molecule type" value="Genomic_DNA"/>
</dbReference>
<dbReference type="OrthoDB" id="6279314at2"/>
<dbReference type="SUPFAM" id="SSF55073">
    <property type="entry name" value="Nucleotide cyclase"/>
    <property type="match status" value="1"/>
</dbReference>
<evidence type="ECO:0000256" key="1">
    <source>
        <dbReference type="SAM" id="Phobius"/>
    </source>
</evidence>
<dbReference type="SMART" id="SM00267">
    <property type="entry name" value="GGDEF"/>
    <property type="match status" value="1"/>
</dbReference>
<dbReference type="InterPro" id="IPR043128">
    <property type="entry name" value="Rev_trsase/Diguanyl_cyclase"/>
</dbReference>
<dbReference type="AlphaFoldDB" id="A0A244CTH4"/>
<dbReference type="PROSITE" id="PS50887">
    <property type="entry name" value="GGDEF"/>
    <property type="match status" value="1"/>
</dbReference>
<dbReference type="InterPro" id="IPR011623">
    <property type="entry name" value="7TMR_DISM_rcpt_extracell_dom1"/>
</dbReference>
<dbReference type="Gene3D" id="3.30.70.270">
    <property type="match status" value="1"/>
</dbReference>
<dbReference type="InterPro" id="IPR000160">
    <property type="entry name" value="GGDEF_dom"/>
</dbReference>
<reference evidence="4 5" key="1">
    <citation type="submission" date="2017-02" db="EMBL/GenBank/DDBJ databases">
        <title>Pseudoalteromonas ulvae TC14 Genome.</title>
        <authorList>
            <person name="Molmeret M."/>
        </authorList>
    </citation>
    <scope>NUCLEOTIDE SEQUENCE [LARGE SCALE GENOMIC DNA]</scope>
    <source>
        <strain evidence="4">TC14</strain>
    </source>
</reference>
<dbReference type="SUPFAM" id="SSF141868">
    <property type="entry name" value="EAL domain-like"/>
    <property type="match status" value="1"/>
</dbReference>
<dbReference type="Gene3D" id="2.60.40.2380">
    <property type="match status" value="1"/>
</dbReference>
<dbReference type="GO" id="GO:0071111">
    <property type="term" value="F:cyclic-guanylate-specific phosphodiesterase activity"/>
    <property type="evidence" value="ECO:0007669"/>
    <property type="project" value="InterPro"/>
</dbReference>
<dbReference type="Pfam" id="PF07696">
    <property type="entry name" value="7TMR-DISMED2"/>
    <property type="match status" value="1"/>
</dbReference>
<sequence>MSFQGRYSALFIILLMFYTHVCAAIEITGSQGSLINYDVEALYDPRNELTIDSVLLSVDSLAFQVHESIALVLPERTLWLKIKLTNRLNTPQPFVLHLDNPTLDYIDFYLVENGAVAQTRFIGSRRSIEPKLLNVFPHFKGQIASNASATVFIKVLSNGLPHTPIFLHTPDEFEHLINFEFAFWGAFIGILALMFLYNISLFFNTSNTSFLYYNGFIISGLMTTALSHGFIHYLLPSLLVEMVIGHDVLFKLLMATFAIQFALRFLNVKKTNKRIYKLGLQYCGLCLISVLLSFFIDETLLNYMVFVYQVLFYLVMSAILFPHLRSKERWIRTYLLSWLPIYITAIVVPLSYFGVLSYSHLVISSFMVGLIVQVTLVTIAHAERYRAKEEKQKYLTTHDPICGLPNHVVLSRALSQLHNLSKAHTLVFFKPDTYADTRANFGILHANEYITELSFQLNTRLDGLSMLVFEQRELGIPVYICRFNDDTFAVVINSDVTSELIEQYVSNIKGSLEQGVYLDGTYLVGQVDIGIARYPEHAESVELLIQRALQSLQLAANEADHWHLYRNDTDNIMKKRLKLAADLHQAIENNEFYLYHQPQIDLRTNSIYGSEALLRWDHPELGFVSPEEFIPVAESAGIINEITEWVVEQALLHQKNILTMFPNHKISINISARDLNKRELPVQLLTLLTELNIKPSLVVIELTESATVGDSVKAKNILDDFKEMGIKVAIDDYGTGYSSLAYLSQLGFHEIKIDKQFVMNLEHNKRDQTICKTTIEMASNLDAYVVAEGVESEQIAKILRQFGCEIAQGYHYSKPLPFVDYCQWLQRYKKSA</sequence>
<dbReference type="InterPro" id="IPR050706">
    <property type="entry name" value="Cyclic-di-GMP_PDE-like"/>
</dbReference>
<organism evidence="4 5">
    <name type="scientific">Pseudoalteromonas ulvae</name>
    <dbReference type="NCBI Taxonomy" id="107327"/>
    <lineage>
        <taxon>Bacteria</taxon>
        <taxon>Pseudomonadati</taxon>
        <taxon>Pseudomonadota</taxon>
        <taxon>Gammaproteobacteria</taxon>
        <taxon>Alteromonadales</taxon>
        <taxon>Pseudoalteromonadaceae</taxon>
        <taxon>Pseudoalteromonas</taxon>
    </lineage>
</organism>
<keyword evidence="1" id="KW-1133">Transmembrane helix</keyword>
<keyword evidence="1" id="KW-0472">Membrane</keyword>
<comment type="caution">
    <text evidence="4">The sequence shown here is derived from an EMBL/GenBank/DDBJ whole genome shotgun (WGS) entry which is preliminary data.</text>
</comment>
<feature type="transmembrane region" description="Helical" evidence="1">
    <location>
        <begin position="210"/>
        <end position="236"/>
    </location>
</feature>
<feature type="transmembrane region" description="Helical" evidence="1">
    <location>
        <begin position="302"/>
        <end position="321"/>
    </location>
</feature>
<accession>A0A244CTH4</accession>
<evidence type="ECO:0000259" key="2">
    <source>
        <dbReference type="PROSITE" id="PS50883"/>
    </source>
</evidence>
<dbReference type="SMART" id="SM00052">
    <property type="entry name" value="EAL"/>
    <property type="match status" value="1"/>
</dbReference>
<keyword evidence="1" id="KW-0812">Transmembrane</keyword>
<feature type="transmembrane region" description="Helical" evidence="1">
    <location>
        <begin position="278"/>
        <end position="296"/>
    </location>
</feature>
<dbReference type="InterPro" id="IPR035919">
    <property type="entry name" value="EAL_sf"/>
</dbReference>
<dbReference type="CDD" id="cd01948">
    <property type="entry name" value="EAL"/>
    <property type="match status" value="1"/>
</dbReference>
<dbReference type="PANTHER" id="PTHR33121:SF70">
    <property type="entry name" value="SIGNALING PROTEIN YKOW"/>
    <property type="match status" value="1"/>
</dbReference>
<feature type="transmembrane region" description="Helical" evidence="1">
    <location>
        <begin position="248"/>
        <end position="266"/>
    </location>
</feature>
<dbReference type="InterPro" id="IPR001633">
    <property type="entry name" value="EAL_dom"/>
</dbReference>
<keyword evidence="5" id="KW-1185">Reference proteome</keyword>
<feature type="transmembrane region" description="Helical" evidence="1">
    <location>
        <begin position="181"/>
        <end position="203"/>
    </location>
</feature>
<dbReference type="Proteomes" id="UP000194841">
    <property type="component" value="Unassembled WGS sequence"/>
</dbReference>
<feature type="transmembrane region" description="Helical" evidence="1">
    <location>
        <begin position="333"/>
        <end position="355"/>
    </location>
</feature>
<evidence type="ECO:0000313" key="4">
    <source>
        <dbReference type="EMBL" id="OUL58907.1"/>
    </source>
</evidence>
<name>A0A244CTH4_PSEDV</name>
<dbReference type="PANTHER" id="PTHR33121">
    <property type="entry name" value="CYCLIC DI-GMP PHOSPHODIESTERASE PDEF"/>
    <property type="match status" value="1"/>
</dbReference>
<evidence type="ECO:0008006" key="6">
    <source>
        <dbReference type="Google" id="ProtNLM"/>
    </source>
</evidence>
<feature type="domain" description="GGDEF" evidence="3">
    <location>
        <begin position="422"/>
        <end position="567"/>
    </location>
</feature>
<dbReference type="Pfam" id="PF07695">
    <property type="entry name" value="7TMR-DISM_7TM"/>
    <property type="match status" value="1"/>
</dbReference>
<dbReference type="Pfam" id="PF00990">
    <property type="entry name" value="GGDEF"/>
    <property type="match status" value="1"/>
</dbReference>
<protein>
    <recommendedName>
        <fullName evidence="6">EAL domain-containing protein</fullName>
    </recommendedName>
</protein>
<evidence type="ECO:0000313" key="5">
    <source>
        <dbReference type="Proteomes" id="UP000194841"/>
    </source>
</evidence>
<dbReference type="Pfam" id="PF00563">
    <property type="entry name" value="EAL"/>
    <property type="match status" value="1"/>
</dbReference>
<dbReference type="InterPro" id="IPR029787">
    <property type="entry name" value="Nucleotide_cyclase"/>
</dbReference>
<dbReference type="PROSITE" id="PS50883">
    <property type="entry name" value="EAL"/>
    <property type="match status" value="1"/>
</dbReference>
<proteinExistence type="predicted"/>